<dbReference type="AlphaFoldDB" id="A0AAJ6NJS1"/>
<protein>
    <recommendedName>
        <fullName evidence="4">Big-1 domain-containing protein</fullName>
    </recommendedName>
</protein>
<dbReference type="Proteomes" id="UP001199528">
    <property type="component" value="Chromosome"/>
</dbReference>
<gene>
    <name evidence="2" type="ORF">LF296_02630</name>
</gene>
<organism evidence="2 3">
    <name type="scientific">Acinetobacter vivianii</name>
    <dbReference type="NCBI Taxonomy" id="1776742"/>
    <lineage>
        <taxon>Bacteria</taxon>
        <taxon>Pseudomonadati</taxon>
        <taxon>Pseudomonadota</taxon>
        <taxon>Gammaproteobacteria</taxon>
        <taxon>Moraxellales</taxon>
        <taxon>Moraxellaceae</taxon>
        <taxon>Acinetobacter</taxon>
    </lineage>
</organism>
<feature type="signal peptide" evidence="1">
    <location>
        <begin position="1"/>
        <end position="20"/>
    </location>
</feature>
<dbReference type="Gene3D" id="2.60.40.10">
    <property type="entry name" value="Immunoglobulins"/>
    <property type="match status" value="1"/>
</dbReference>
<name>A0AAJ6NJS1_9GAMM</name>
<dbReference type="InterPro" id="IPR013783">
    <property type="entry name" value="Ig-like_fold"/>
</dbReference>
<sequence length="474" mass="49373">MNKKQLTLKLSAIALSVLLANCGGGDGYYGSTGSSSGNTDTPVVETPVATNYHIIITSSKPTLVTSGDSAVITLKLVDVNGGGVANQTVQLSIQDTASTNVTIDGASSAVTDSSGNANFTVKLPKDLSQAQLNDLIANGVMVKGSFTDATKKITIQSFILNVVDNSAPVSETAQYSLNITSNKPTLLVTGDNAVITVKAVDKNGGGVAGQNVVLSIPDYKVNGVTINGPSTGVTDATGNANFTILLPNKSAQAPSLIASGIIINAALTDSNGVTSKQTTTLNVSAAQVEQPIANITFGNSGQLQTSTDGTYYTESVSVQVTNIDGKPIASQPVVMSINNLSYAKGSFVYNPDAKPSATRQLVLPYTYCPITVAVPAPDFVQLPTSFVAPTVSSDGTVTYTTDATGKFDFQIRYLRRYANWHRVNIIATTQLSGRKVVSNIPYSLTALKTDMDNPAGMPFDVSPYGQGIDCTNQN</sequence>
<proteinExistence type="predicted"/>
<dbReference type="EMBL" id="CP085083">
    <property type="protein sequence ID" value="WDZ51712.1"/>
    <property type="molecule type" value="Genomic_DNA"/>
</dbReference>
<evidence type="ECO:0008006" key="4">
    <source>
        <dbReference type="Google" id="ProtNLM"/>
    </source>
</evidence>
<dbReference type="KEGG" id="aviv:LF296_02630"/>
<dbReference type="RefSeq" id="WP_272655415.1">
    <property type="nucleotide sequence ID" value="NZ_CP085083.1"/>
</dbReference>
<feature type="chain" id="PRO_5042595924" description="Big-1 domain-containing protein" evidence="1">
    <location>
        <begin position="21"/>
        <end position="474"/>
    </location>
</feature>
<reference evidence="2" key="1">
    <citation type="journal article" date="2022" name="Front Environ Sci">
        <title>Complete genome sequence analysis of a novel alkane-degrading bacterial strain, Acinetobacter vivianii KJ-1, and its diesel degradation ability.</title>
        <authorList>
            <person name="Zhang Y."/>
            <person name="Song F."/>
            <person name="Wang J."/>
            <person name="Zhao Q."/>
            <person name="Zheng L."/>
            <person name="Wang Z."/>
            <person name="Zhang X."/>
            <person name="Gao Y."/>
            <person name="Chen G."/>
            <person name="Huang Y."/>
        </authorList>
    </citation>
    <scope>NUCLEOTIDE SEQUENCE</scope>
    <source>
        <strain evidence="2">KJ-1</strain>
    </source>
</reference>
<reference evidence="2" key="2">
    <citation type="submission" date="2023-02" db="EMBL/GenBank/DDBJ databases">
        <authorList>
            <person name="Huang Y."/>
            <person name="Zhang Y."/>
            <person name="Zhang T."/>
            <person name="Wang J."/>
        </authorList>
    </citation>
    <scope>NUCLEOTIDE SEQUENCE</scope>
    <source>
        <strain evidence="2">KJ-1</strain>
    </source>
</reference>
<evidence type="ECO:0000256" key="1">
    <source>
        <dbReference type="SAM" id="SignalP"/>
    </source>
</evidence>
<accession>A0AAJ6NJS1</accession>
<keyword evidence="1" id="KW-0732">Signal</keyword>
<evidence type="ECO:0000313" key="2">
    <source>
        <dbReference type="EMBL" id="WDZ51712.1"/>
    </source>
</evidence>
<evidence type="ECO:0000313" key="3">
    <source>
        <dbReference type="Proteomes" id="UP001199528"/>
    </source>
</evidence>